<sequence>MYESFFGLNDKPFKLTPDTRFFYASSHHKKAMSYLHYGFERGDGFIVVTGPSGAGKSLVARNLISAIDEDTTAVIQISTAALASYDLLELIALNYGLPVQGLNKPEILRRLENYFSELHCKNIRSLIIIDEAHHLTPERLEELRMLSNYQVDNTALVQFILFGHDELETMIRLPKMEQFRQRIIASCKLKPFNINEIKEYIVCRLTVAGWRGTPVLDGAIYSMIKQQTAGIPRRINLLMERVLLYSFLSEIQCINKRVINDVILDMRNELSSSIIADDNSSTTSNEFVDSTRSVNTSDTSDTSDSSHSEDNQPEQSIELVFDSLSTKQSDVDADVEKVLKTLDLVSDVLDKVIVRKLATIQHFEKMITKKRREAANVIRGKQLDENILNDADVK</sequence>
<dbReference type="InterPro" id="IPR003593">
    <property type="entry name" value="AAA+_ATPase"/>
</dbReference>
<feature type="region of interest" description="Disordered" evidence="1">
    <location>
        <begin position="278"/>
        <end position="315"/>
    </location>
</feature>
<evidence type="ECO:0000259" key="2">
    <source>
        <dbReference type="SMART" id="SM00382"/>
    </source>
</evidence>
<dbReference type="InterPro" id="IPR027417">
    <property type="entry name" value="P-loop_NTPase"/>
</dbReference>
<dbReference type="InterPro" id="IPR052026">
    <property type="entry name" value="ExeA_AAA_ATPase_DNA-bind"/>
</dbReference>
<evidence type="ECO:0000313" key="3">
    <source>
        <dbReference type="EMBL" id="PSU35591.1"/>
    </source>
</evidence>
<gene>
    <name evidence="3" type="ORF">C9I99_00795</name>
</gene>
<dbReference type="AlphaFoldDB" id="A0A2T3J2S2"/>
<dbReference type="PANTHER" id="PTHR35894:SF5">
    <property type="entry name" value="MU-LIKE PROPHAGE FLUMU DNA TRANSPOSITION PROTEIN B"/>
    <property type="match status" value="1"/>
</dbReference>
<dbReference type="Pfam" id="PF13401">
    <property type="entry name" value="AAA_22"/>
    <property type="match status" value="1"/>
</dbReference>
<organism evidence="3 4">
    <name type="scientific">Photobacterium lutimaris</name>
    <dbReference type="NCBI Taxonomy" id="388278"/>
    <lineage>
        <taxon>Bacteria</taxon>
        <taxon>Pseudomonadati</taxon>
        <taxon>Pseudomonadota</taxon>
        <taxon>Gammaproteobacteria</taxon>
        <taxon>Vibrionales</taxon>
        <taxon>Vibrionaceae</taxon>
        <taxon>Photobacterium</taxon>
    </lineage>
</organism>
<dbReference type="SUPFAM" id="SSF52540">
    <property type="entry name" value="P-loop containing nucleoside triphosphate hydrolases"/>
    <property type="match status" value="1"/>
</dbReference>
<feature type="domain" description="AAA+ ATPase" evidence="2">
    <location>
        <begin position="42"/>
        <end position="177"/>
    </location>
</feature>
<dbReference type="Proteomes" id="UP000241222">
    <property type="component" value="Unassembled WGS sequence"/>
</dbReference>
<reference evidence="3 4" key="1">
    <citation type="submission" date="2018-03" db="EMBL/GenBank/DDBJ databases">
        <title>Whole genome sequencing of Histamine producing bacteria.</title>
        <authorList>
            <person name="Butler K."/>
        </authorList>
    </citation>
    <scope>NUCLEOTIDE SEQUENCE [LARGE SCALE GENOMIC DNA]</scope>
    <source>
        <strain evidence="3 4">JCM 13586</strain>
    </source>
</reference>
<keyword evidence="4" id="KW-1185">Reference proteome</keyword>
<dbReference type="SMART" id="SM00382">
    <property type="entry name" value="AAA"/>
    <property type="match status" value="1"/>
</dbReference>
<dbReference type="PANTHER" id="PTHR35894">
    <property type="entry name" value="GENERAL SECRETION PATHWAY PROTEIN A-RELATED"/>
    <property type="match status" value="1"/>
</dbReference>
<dbReference type="EMBL" id="PYMH01000001">
    <property type="protein sequence ID" value="PSU35591.1"/>
    <property type="molecule type" value="Genomic_DNA"/>
</dbReference>
<comment type="caution">
    <text evidence="3">The sequence shown here is derived from an EMBL/GenBank/DDBJ whole genome shotgun (WGS) entry which is preliminary data.</text>
</comment>
<name>A0A2T3J2S2_9GAMM</name>
<dbReference type="OrthoDB" id="9780149at2"/>
<protein>
    <submittedName>
        <fullName evidence="3">General secretion pathway protein GspA</fullName>
    </submittedName>
</protein>
<dbReference type="InterPro" id="IPR049945">
    <property type="entry name" value="AAA_22"/>
</dbReference>
<dbReference type="Gene3D" id="3.40.50.300">
    <property type="entry name" value="P-loop containing nucleotide triphosphate hydrolases"/>
    <property type="match status" value="1"/>
</dbReference>
<proteinExistence type="predicted"/>
<feature type="compositionally biased region" description="Polar residues" evidence="1">
    <location>
        <begin position="278"/>
        <end position="288"/>
    </location>
</feature>
<dbReference type="GO" id="GO:0016887">
    <property type="term" value="F:ATP hydrolysis activity"/>
    <property type="evidence" value="ECO:0007669"/>
    <property type="project" value="InterPro"/>
</dbReference>
<evidence type="ECO:0000313" key="4">
    <source>
        <dbReference type="Proteomes" id="UP000241222"/>
    </source>
</evidence>
<accession>A0A2T3J2S2</accession>
<evidence type="ECO:0000256" key="1">
    <source>
        <dbReference type="SAM" id="MobiDB-lite"/>
    </source>
</evidence>
<dbReference type="CDD" id="cd00009">
    <property type="entry name" value="AAA"/>
    <property type="match status" value="1"/>
</dbReference>
<dbReference type="RefSeq" id="WP_107346946.1">
    <property type="nucleotide sequence ID" value="NZ_PYMH01000001.1"/>
</dbReference>
<feature type="compositionally biased region" description="Low complexity" evidence="1">
    <location>
        <begin position="290"/>
        <end position="303"/>
    </location>
</feature>